<name>A0A2R6NWH0_9APHY</name>
<evidence type="ECO:0000313" key="2">
    <source>
        <dbReference type="EMBL" id="PSR78284.1"/>
    </source>
</evidence>
<dbReference type="Proteomes" id="UP000186601">
    <property type="component" value="Unassembled WGS sequence"/>
</dbReference>
<reference evidence="2 3" key="1">
    <citation type="submission" date="2018-02" db="EMBL/GenBank/DDBJ databases">
        <title>Genome sequence of the basidiomycete white-rot fungus Phlebia centrifuga.</title>
        <authorList>
            <person name="Granchi Z."/>
            <person name="Peng M."/>
            <person name="de Vries R.P."/>
            <person name="Hilden K."/>
            <person name="Makela M.R."/>
            <person name="Grigoriev I."/>
            <person name="Riley R."/>
        </authorList>
    </citation>
    <scope>NUCLEOTIDE SEQUENCE [LARGE SCALE GENOMIC DNA]</scope>
    <source>
        <strain evidence="2 3">FBCC195</strain>
    </source>
</reference>
<gene>
    <name evidence="2" type="ORF">PHLCEN_2v7480</name>
</gene>
<protein>
    <submittedName>
        <fullName evidence="2">Uncharacterized protein</fullName>
    </submittedName>
</protein>
<feature type="region of interest" description="Disordered" evidence="1">
    <location>
        <begin position="1"/>
        <end position="29"/>
    </location>
</feature>
<proteinExistence type="predicted"/>
<sequence>MTPVMKNSDRSKTEVTSDMMHSNEVQSSTVHLQSYPPEIFLEEVLLESFDHNVRDLWRRLEHKASGSEMDSA</sequence>
<organism evidence="2 3">
    <name type="scientific">Hermanssonia centrifuga</name>
    <dbReference type="NCBI Taxonomy" id="98765"/>
    <lineage>
        <taxon>Eukaryota</taxon>
        <taxon>Fungi</taxon>
        <taxon>Dikarya</taxon>
        <taxon>Basidiomycota</taxon>
        <taxon>Agaricomycotina</taxon>
        <taxon>Agaricomycetes</taxon>
        <taxon>Polyporales</taxon>
        <taxon>Meruliaceae</taxon>
        <taxon>Hermanssonia</taxon>
    </lineage>
</organism>
<dbReference type="EMBL" id="MLYV02000751">
    <property type="protein sequence ID" value="PSR78284.1"/>
    <property type="molecule type" value="Genomic_DNA"/>
</dbReference>
<feature type="compositionally biased region" description="Polar residues" evidence="1">
    <location>
        <begin position="16"/>
        <end position="29"/>
    </location>
</feature>
<evidence type="ECO:0000313" key="3">
    <source>
        <dbReference type="Proteomes" id="UP000186601"/>
    </source>
</evidence>
<keyword evidence="3" id="KW-1185">Reference proteome</keyword>
<dbReference type="AlphaFoldDB" id="A0A2R6NWH0"/>
<evidence type="ECO:0000256" key="1">
    <source>
        <dbReference type="SAM" id="MobiDB-lite"/>
    </source>
</evidence>
<accession>A0A2R6NWH0</accession>
<comment type="caution">
    <text evidence="2">The sequence shown here is derived from an EMBL/GenBank/DDBJ whole genome shotgun (WGS) entry which is preliminary data.</text>
</comment>